<comment type="caution">
    <text evidence="1">The sequence shown here is derived from an EMBL/GenBank/DDBJ whole genome shotgun (WGS) entry which is preliminary data.</text>
</comment>
<evidence type="ECO:0000313" key="1">
    <source>
        <dbReference type="EMBL" id="KAK3776299.1"/>
    </source>
</evidence>
<name>A0AAE0ZVH1_9GAST</name>
<dbReference type="Proteomes" id="UP001283361">
    <property type="component" value="Unassembled WGS sequence"/>
</dbReference>
<proteinExistence type="predicted"/>
<dbReference type="EMBL" id="JAWDGP010003233">
    <property type="protein sequence ID" value="KAK3776299.1"/>
    <property type="molecule type" value="Genomic_DNA"/>
</dbReference>
<sequence length="127" mass="14613">MSSRFMVLVCFPRSGQYSPVLFVALTDLRSGRVVGILIARNNDDKISLRWPSMTSQRSCLVLWLIKERQDRKGWRNTLVSYAWSLFKMSRQCTALALPKSAAKLRALDRLAEETRFPVDVTPGWKLH</sequence>
<protein>
    <submittedName>
        <fullName evidence="1">Uncharacterized protein</fullName>
    </submittedName>
</protein>
<accession>A0AAE0ZVH1</accession>
<reference evidence="1" key="1">
    <citation type="journal article" date="2023" name="G3 (Bethesda)">
        <title>A reference genome for the long-term kleptoplast-retaining sea slug Elysia crispata morphotype clarki.</title>
        <authorList>
            <person name="Eastman K.E."/>
            <person name="Pendleton A.L."/>
            <person name="Shaikh M.A."/>
            <person name="Suttiyut T."/>
            <person name="Ogas R."/>
            <person name="Tomko P."/>
            <person name="Gavelis G."/>
            <person name="Widhalm J.R."/>
            <person name="Wisecaver J.H."/>
        </authorList>
    </citation>
    <scope>NUCLEOTIDE SEQUENCE</scope>
    <source>
        <strain evidence="1">ECLA1</strain>
    </source>
</reference>
<gene>
    <name evidence="1" type="ORF">RRG08_039887</name>
</gene>
<keyword evidence="2" id="KW-1185">Reference proteome</keyword>
<dbReference type="AlphaFoldDB" id="A0AAE0ZVH1"/>
<organism evidence="1 2">
    <name type="scientific">Elysia crispata</name>
    <name type="common">lettuce slug</name>
    <dbReference type="NCBI Taxonomy" id="231223"/>
    <lineage>
        <taxon>Eukaryota</taxon>
        <taxon>Metazoa</taxon>
        <taxon>Spiralia</taxon>
        <taxon>Lophotrochozoa</taxon>
        <taxon>Mollusca</taxon>
        <taxon>Gastropoda</taxon>
        <taxon>Heterobranchia</taxon>
        <taxon>Euthyneura</taxon>
        <taxon>Panpulmonata</taxon>
        <taxon>Sacoglossa</taxon>
        <taxon>Placobranchoidea</taxon>
        <taxon>Plakobranchidae</taxon>
        <taxon>Elysia</taxon>
    </lineage>
</organism>
<evidence type="ECO:0000313" key="2">
    <source>
        <dbReference type="Proteomes" id="UP001283361"/>
    </source>
</evidence>